<gene>
    <name evidence="1" type="ORF">ACFS29_09230</name>
</gene>
<accession>A0ABW5ZTS7</accession>
<keyword evidence="2" id="KW-1185">Reference proteome</keyword>
<evidence type="ECO:0000313" key="1">
    <source>
        <dbReference type="EMBL" id="MFD2915820.1"/>
    </source>
</evidence>
<evidence type="ECO:0000313" key="2">
    <source>
        <dbReference type="Proteomes" id="UP001597548"/>
    </source>
</evidence>
<reference evidence="2" key="1">
    <citation type="journal article" date="2019" name="Int. J. Syst. Evol. Microbiol.">
        <title>The Global Catalogue of Microorganisms (GCM) 10K type strain sequencing project: providing services to taxonomists for standard genome sequencing and annotation.</title>
        <authorList>
            <consortium name="The Broad Institute Genomics Platform"/>
            <consortium name="The Broad Institute Genome Sequencing Center for Infectious Disease"/>
            <person name="Wu L."/>
            <person name="Ma J."/>
        </authorList>
    </citation>
    <scope>NUCLEOTIDE SEQUENCE [LARGE SCALE GENOMIC DNA]</scope>
    <source>
        <strain evidence="2">KCTC 32514</strain>
    </source>
</reference>
<protein>
    <submittedName>
        <fullName evidence="1">Uncharacterized protein</fullName>
    </submittedName>
</protein>
<sequence>MTTVQPQSTYVLFITNLPETPETKRLVWMKKIIKEGLGPKISIKDSRVFSVLFDYSAILIVGSDSLEDIEESVKTAKDYFTIKIEQCSNYHRNKEIHNFNYCVLFLGNSNKENRFNNFVVDNKNSKIHTNLDLESITTNYSNILFIDTDAYFDVHSQLSDVISEGRFIIRNVYSFSDYISLRTSPILNEITKEDKNSSIPKKQNSQKIKGIVHNNSAETAYIASFENSQTNINEILAGRIKAESVSNMPVNPAVYFWTAMSGNFTMNILWGETSPKPIKYNIPTNAPLPFITQTVASGNILSYNLQSSVDRIHLNSDVGTWLHDIIMSNKYDEKWPEDSYTGQELDCYNYILSDLKKRGINTVPKQGTLAPDKIEQVAYPKDKNLNEKTFLEVRNHLQDECSFFFNESNVWFAGNGLFHSLLMETSSVSQNDLTAVAALLNIPPKTSLINIILDSIIGDLTYFIGAIPVAGPLLAAVVNLGWTTAKLAMKPGDSSQSKQVAVADMADELNVYLANMLSAISGQLAIVNGNWGKLREFSLGVINQKITPSMFGMERVANNHQVPKEYIDAIIKSWRVICYKRLLPTFYKVSSHMNTMTVIPEPIFNATKGKYDYSYYLKCQWMDSSNNLQIGFVQMYYSVKAPVEVLKDLFDLDKLGINPIEFYMGYNGWQGGIPDYPVGEILHQPIRKVYL</sequence>
<proteinExistence type="predicted"/>
<dbReference type="Proteomes" id="UP001597548">
    <property type="component" value="Unassembled WGS sequence"/>
</dbReference>
<name>A0ABW5ZTS7_9FLAO</name>
<dbReference type="RefSeq" id="WP_194509294.1">
    <property type="nucleotide sequence ID" value="NZ_JADILU010000007.1"/>
</dbReference>
<organism evidence="1 2">
    <name type="scientific">Psychroserpens luteus</name>
    <dbReference type="NCBI Taxonomy" id="1434066"/>
    <lineage>
        <taxon>Bacteria</taxon>
        <taxon>Pseudomonadati</taxon>
        <taxon>Bacteroidota</taxon>
        <taxon>Flavobacteriia</taxon>
        <taxon>Flavobacteriales</taxon>
        <taxon>Flavobacteriaceae</taxon>
        <taxon>Psychroserpens</taxon>
    </lineage>
</organism>
<dbReference type="EMBL" id="JBHUOS010000008">
    <property type="protein sequence ID" value="MFD2915820.1"/>
    <property type="molecule type" value="Genomic_DNA"/>
</dbReference>
<comment type="caution">
    <text evidence="1">The sequence shown here is derived from an EMBL/GenBank/DDBJ whole genome shotgun (WGS) entry which is preliminary data.</text>
</comment>